<dbReference type="EMBL" id="JBHSCR010000003">
    <property type="protein sequence ID" value="MFC4347143.1"/>
    <property type="molecule type" value="Genomic_DNA"/>
</dbReference>
<evidence type="ECO:0000259" key="2">
    <source>
        <dbReference type="Pfam" id="PF10881"/>
    </source>
</evidence>
<sequence length="173" mass="19239">MTFSATMISFIAFAIAVALLWLAWRMMKGRMGAASRKQLRALKRARLERKRIMRQGEYQLYGDLQTVLRALGGGYQVFPQVSMGELIASDTDDGFLAFNSKRVDFAVTDAKGYPVILVEYQGTGHDLDGTAKGRDTVKREAATRAGIGFLEVFPDYDTDALRADIQMLLEEAS</sequence>
<protein>
    <submittedName>
        <fullName evidence="3">DUF2726 domain-containing protein</fullName>
    </submittedName>
</protein>
<dbReference type="Pfam" id="PF10881">
    <property type="entry name" value="DUF2726"/>
    <property type="match status" value="1"/>
</dbReference>
<keyword evidence="4" id="KW-1185">Reference proteome</keyword>
<reference evidence="4" key="1">
    <citation type="journal article" date="2019" name="Int. J. Syst. Evol. Microbiol.">
        <title>The Global Catalogue of Microorganisms (GCM) 10K type strain sequencing project: providing services to taxonomists for standard genome sequencing and annotation.</title>
        <authorList>
            <consortium name="The Broad Institute Genomics Platform"/>
            <consortium name="The Broad Institute Genome Sequencing Center for Infectious Disease"/>
            <person name="Wu L."/>
            <person name="Ma J."/>
        </authorList>
    </citation>
    <scope>NUCLEOTIDE SEQUENCE [LARGE SCALE GENOMIC DNA]</scope>
    <source>
        <strain evidence="4">CGMCC 1.15304</strain>
    </source>
</reference>
<accession>A0ABV8U9I5</accession>
<dbReference type="InterPro" id="IPR024402">
    <property type="entry name" value="DUF2726"/>
</dbReference>
<proteinExistence type="predicted"/>
<keyword evidence="1" id="KW-1133">Transmembrane helix</keyword>
<evidence type="ECO:0000313" key="3">
    <source>
        <dbReference type="EMBL" id="MFC4347143.1"/>
    </source>
</evidence>
<keyword evidence="1" id="KW-0472">Membrane</keyword>
<comment type="caution">
    <text evidence="3">The sequence shown here is derived from an EMBL/GenBank/DDBJ whole genome shotgun (WGS) entry which is preliminary data.</text>
</comment>
<dbReference type="Proteomes" id="UP001595776">
    <property type="component" value="Unassembled WGS sequence"/>
</dbReference>
<feature type="domain" description="DUF2726" evidence="2">
    <location>
        <begin position="50"/>
        <end position="166"/>
    </location>
</feature>
<feature type="transmembrane region" description="Helical" evidence="1">
    <location>
        <begin position="6"/>
        <end position="24"/>
    </location>
</feature>
<name>A0ABV8U9I5_9PROT</name>
<evidence type="ECO:0000256" key="1">
    <source>
        <dbReference type="SAM" id="Phobius"/>
    </source>
</evidence>
<organism evidence="3 4">
    <name type="scientific">Kordiimonas lipolytica</name>
    <dbReference type="NCBI Taxonomy" id="1662421"/>
    <lineage>
        <taxon>Bacteria</taxon>
        <taxon>Pseudomonadati</taxon>
        <taxon>Pseudomonadota</taxon>
        <taxon>Alphaproteobacteria</taxon>
        <taxon>Kordiimonadales</taxon>
        <taxon>Kordiimonadaceae</taxon>
        <taxon>Kordiimonas</taxon>
    </lineage>
</organism>
<dbReference type="RefSeq" id="WP_068151359.1">
    <property type="nucleotide sequence ID" value="NZ_JBHSCR010000003.1"/>
</dbReference>
<gene>
    <name evidence="3" type="ORF">ACFO5Q_04735</name>
</gene>
<keyword evidence="1" id="KW-0812">Transmembrane</keyword>
<evidence type="ECO:0000313" key="4">
    <source>
        <dbReference type="Proteomes" id="UP001595776"/>
    </source>
</evidence>